<evidence type="ECO:0000313" key="4">
    <source>
        <dbReference type="Proteomes" id="UP000197596"/>
    </source>
</evidence>
<reference evidence="3 4" key="1">
    <citation type="submission" date="2017-06" db="EMBL/GenBank/DDBJ databases">
        <title>Herbaspirillum phytohormonus sp. nov., isolated from the root nodule of Robinia pseudoacacia in lead-zinc mine.</title>
        <authorList>
            <person name="Fan M."/>
            <person name="Lin Y."/>
        </authorList>
    </citation>
    <scope>NUCLEOTIDE SEQUENCE [LARGE SCALE GENOMIC DNA]</scope>
    <source>
        <strain evidence="3 4">HZ10</strain>
    </source>
</reference>
<dbReference type="PIRSF" id="PIRSF029477">
    <property type="entry name" value="UCP029477"/>
    <property type="match status" value="1"/>
</dbReference>
<protein>
    <submittedName>
        <fullName evidence="3">Aldehyde dehydrogenase</fullName>
    </submittedName>
    <submittedName>
        <fullName evidence="2">PA2169 family four-helix-bundle protein</fullName>
    </submittedName>
</protein>
<dbReference type="Proteomes" id="UP000536746">
    <property type="component" value="Unassembled WGS sequence"/>
</dbReference>
<dbReference type="InterPro" id="IPR011971">
    <property type="entry name" value="CHP02284"/>
</dbReference>
<evidence type="ECO:0000313" key="3">
    <source>
        <dbReference type="EMBL" id="OWY27154.1"/>
    </source>
</evidence>
<comment type="caution">
    <text evidence="3">The sequence shown here is derived from an EMBL/GenBank/DDBJ whole genome shotgun (WGS) entry which is preliminary data.</text>
</comment>
<dbReference type="RefSeq" id="WP_079216169.1">
    <property type="nucleotide sequence ID" value="NZ_CP018845.1"/>
</dbReference>
<dbReference type="OrthoDB" id="282393at2"/>
<evidence type="ECO:0000313" key="5">
    <source>
        <dbReference type="Proteomes" id="UP000536746"/>
    </source>
</evidence>
<dbReference type="InterPro" id="IPR016920">
    <property type="entry name" value="UCP029477"/>
</dbReference>
<organism evidence="3 4">
    <name type="scientific">Herbaspirillum robiniae</name>
    <dbReference type="NCBI Taxonomy" id="2014887"/>
    <lineage>
        <taxon>Bacteria</taxon>
        <taxon>Pseudomonadati</taxon>
        <taxon>Pseudomonadota</taxon>
        <taxon>Betaproteobacteria</taxon>
        <taxon>Burkholderiales</taxon>
        <taxon>Oxalobacteraceae</taxon>
        <taxon>Herbaspirillum</taxon>
    </lineage>
</organism>
<dbReference type="NCBIfam" id="TIGR02284">
    <property type="entry name" value="PA2169 family four-helix-bundle protein"/>
    <property type="match status" value="1"/>
</dbReference>
<reference evidence="2 5" key="2">
    <citation type="journal article" date="2020" name="Front. Plant Sci.">
        <title>Isolation of Rhizosphere Bacteria That Improve Quality and Water Stress Tolerance in Greenhouse Ornamentals.</title>
        <authorList>
            <person name="Nordstedt N.P."/>
            <person name="Jones M.L."/>
        </authorList>
    </citation>
    <scope>NUCLEOTIDE SEQUENCE [LARGE SCALE GENOMIC DNA]</scope>
    <source>
        <strain evidence="2 5">C6C2</strain>
    </source>
</reference>
<gene>
    <name evidence="3" type="ORF">CEJ42_21275</name>
    <name evidence="2" type="ORF">HNO84_14075</name>
</gene>
<accession>A0A246WLE4</accession>
<dbReference type="EMBL" id="JABFMT010000014">
    <property type="protein sequence ID" value="NUU02729.1"/>
    <property type="molecule type" value="Genomic_DNA"/>
</dbReference>
<dbReference type="EMBL" id="NJGU01000013">
    <property type="protein sequence ID" value="OWY27154.1"/>
    <property type="molecule type" value="Genomic_DNA"/>
</dbReference>
<evidence type="ECO:0000259" key="1">
    <source>
        <dbReference type="Pfam" id="PF09537"/>
    </source>
</evidence>
<dbReference type="InterPro" id="IPR012347">
    <property type="entry name" value="Ferritin-like"/>
</dbReference>
<sequence length="154" mass="17407">MTNDHLISTLNDLIQISKDGEKGFRTCADDAQERYAHYREMFTTRATECAQTVLDLQDLVHRLGGEPANHSTFGGTLHRQWVNLKAVVTGHDDESILNECERGEDAAVHAYRKALSQDLPNDVRLIIERQYQGALANHDKVRALRNQVRARKAA</sequence>
<dbReference type="Gene3D" id="1.20.1260.10">
    <property type="match status" value="1"/>
</dbReference>
<dbReference type="Pfam" id="PF09537">
    <property type="entry name" value="DUF2383"/>
    <property type="match status" value="1"/>
</dbReference>
<dbReference type="InterPro" id="IPR019052">
    <property type="entry name" value="DUF2383"/>
</dbReference>
<keyword evidence="5" id="KW-1185">Reference proteome</keyword>
<proteinExistence type="predicted"/>
<dbReference type="Proteomes" id="UP000197596">
    <property type="component" value="Unassembled WGS sequence"/>
</dbReference>
<name>A0A246WLE4_9BURK</name>
<evidence type="ECO:0000313" key="2">
    <source>
        <dbReference type="EMBL" id="NUU02729.1"/>
    </source>
</evidence>
<dbReference type="AlphaFoldDB" id="A0A246WLE4"/>
<feature type="domain" description="DUF2383" evidence="1">
    <location>
        <begin position="7"/>
        <end position="116"/>
    </location>
</feature>